<proteinExistence type="predicted"/>
<dbReference type="Proteomes" id="UP000095282">
    <property type="component" value="Unplaced"/>
</dbReference>
<evidence type="ECO:0000313" key="1">
    <source>
        <dbReference type="Proteomes" id="UP000095282"/>
    </source>
</evidence>
<protein>
    <submittedName>
        <fullName evidence="2">Uncharacterized protein</fullName>
    </submittedName>
</protein>
<organism evidence="1 2">
    <name type="scientific">Caenorhabditis tropicalis</name>
    <dbReference type="NCBI Taxonomy" id="1561998"/>
    <lineage>
        <taxon>Eukaryota</taxon>
        <taxon>Metazoa</taxon>
        <taxon>Ecdysozoa</taxon>
        <taxon>Nematoda</taxon>
        <taxon>Chromadorea</taxon>
        <taxon>Rhabditida</taxon>
        <taxon>Rhabditina</taxon>
        <taxon>Rhabditomorpha</taxon>
        <taxon>Rhabditoidea</taxon>
        <taxon>Rhabditidae</taxon>
        <taxon>Peloderinae</taxon>
        <taxon>Caenorhabditis</taxon>
    </lineage>
</organism>
<dbReference type="AlphaFoldDB" id="A0A1I7TNX4"/>
<keyword evidence="1" id="KW-1185">Reference proteome</keyword>
<dbReference type="WBParaSite" id="Csp11.Scaffold629.g10313.t1">
    <property type="protein sequence ID" value="Csp11.Scaffold629.g10313.t1"/>
    <property type="gene ID" value="Csp11.Scaffold629.g10313"/>
</dbReference>
<accession>A0A1I7TNX4</accession>
<name>A0A1I7TNX4_9PELO</name>
<evidence type="ECO:0000313" key="2">
    <source>
        <dbReference type="WBParaSite" id="Csp11.Scaffold629.g10313.t1"/>
    </source>
</evidence>
<sequence>MPRVVLCFYVLSFNEILTRPSARDNPLISAVTMVSRTLISYHQTTFAKSKQVKPSERQRGANQGIASRNLIESCPQPTWMKRKTMKSYGISSKRQVIKGKGTFQTNFAKDSIKSAYRFQMNNKSKLMAEKKRVTKNLQIQKMKENPFARKSAEAAAGFGNYKSALESNQPSLVSYGKDSPKFSGSIAPGSKAAVFEGHANTIGLDCSSPEFSAPELFIDEDENLNDNWDNTQETCGGQTSTIRYNKSSNLGYLDYP</sequence>
<reference evidence="2" key="1">
    <citation type="submission" date="2016-11" db="UniProtKB">
        <authorList>
            <consortium name="WormBaseParasite"/>
        </authorList>
    </citation>
    <scope>IDENTIFICATION</scope>
</reference>